<dbReference type="Gene3D" id="1.50.10.20">
    <property type="match status" value="1"/>
</dbReference>
<keyword evidence="4" id="KW-0624">Polysaccharide degradation</keyword>
<dbReference type="GO" id="GO:0031176">
    <property type="term" value="F:endo-1,4-beta-xylanase activity"/>
    <property type="evidence" value="ECO:0007669"/>
    <property type="project" value="UniProtKB-EC"/>
</dbReference>
<dbReference type="InterPro" id="IPR008979">
    <property type="entry name" value="Galactose-bd-like_sf"/>
</dbReference>
<dbReference type="InterPro" id="IPR035992">
    <property type="entry name" value="Ricin_B-like_lectins"/>
</dbReference>
<dbReference type="Pfam" id="PF03422">
    <property type="entry name" value="CBM_6"/>
    <property type="match status" value="1"/>
</dbReference>
<dbReference type="Proteomes" id="UP000324575">
    <property type="component" value="Unassembled WGS sequence"/>
</dbReference>
<keyword evidence="4" id="KW-0326">Glycosidase</keyword>
<dbReference type="PROSITE" id="PS51175">
    <property type="entry name" value="CBM6"/>
    <property type="match status" value="1"/>
</dbReference>
<accession>A0A5M8P3T9</accession>
<organism evidence="4 5">
    <name type="scientific">Candidatus Ordinivivax streblomastigis</name>
    <dbReference type="NCBI Taxonomy" id="2540710"/>
    <lineage>
        <taxon>Bacteria</taxon>
        <taxon>Pseudomonadati</taxon>
        <taxon>Bacteroidota</taxon>
        <taxon>Bacteroidia</taxon>
        <taxon>Bacteroidales</taxon>
        <taxon>Candidatus Ordinivivax</taxon>
    </lineage>
</organism>
<feature type="chain" id="PRO_5024435998" evidence="2">
    <location>
        <begin position="21"/>
        <end position="746"/>
    </location>
</feature>
<dbReference type="PROSITE" id="PS50231">
    <property type="entry name" value="RICIN_B_LECTIN"/>
    <property type="match status" value="1"/>
</dbReference>
<name>A0A5M8P3T9_9BACT</name>
<dbReference type="Gene3D" id="2.60.120.260">
    <property type="entry name" value="Galactose-binding domain-like"/>
    <property type="match status" value="1"/>
</dbReference>
<dbReference type="PANTHER" id="PTHR47791:SF3">
    <property type="entry name" value="MEIOTICALLY UP-REGULATED GENE 191 PROTEIN"/>
    <property type="match status" value="1"/>
</dbReference>
<evidence type="ECO:0000256" key="2">
    <source>
        <dbReference type="SAM" id="SignalP"/>
    </source>
</evidence>
<evidence type="ECO:0000256" key="1">
    <source>
        <dbReference type="ARBA" id="ARBA00022729"/>
    </source>
</evidence>
<dbReference type="InterPro" id="IPR008928">
    <property type="entry name" value="6-hairpin_glycosidase_sf"/>
</dbReference>
<dbReference type="GO" id="GO:0045493">
    <property type="term" value="P:xylan catabolic process"/>
    <property type="evidence" value="ECO:0007669"/>
    <property type="project" value="UniProtKB-KW"/>
</dbReference>
<dbReference type="InterPro" id="IPR000772">
    <property type="entry name" value="Ricin_B_lectin"/>
</dbReference>
<dbReference type="CDD" id="cd00161">
    <property type="entry name" value="beta-trefoil_Ricin-like"/>
    <property type="match status" value="1"/>
</dbReference>
<dbReference type="EMBL" id="SNRX01000004">
    <property type="protein sequence ID" value="KAA6302986.1"/>
    <property type="molecule type" value="Genomic_DNA"/>
</dbReference>
<keyword evidence="1 2" id="KW-0732">Signal</keyword>
<protein>
    <submittedName>
        <fullName evidence="4">4-beta-xylanase A</fullName>
        <ecNumber evidence="4">3.2.1.8</ecNumber>
    </submittedName>
</protein>
<dbReference type="AlphaFoldDB" id="A0A5M8P3T9"/>
<dbReference type="Pfam" id="PF14200">
    <property type="entry name" value="RicinB_lectin_2"/>
    <property type="match status" value="1"/>
</dbReference>
<keyword evidence="4" id="KW-0858">Xylan degradation</keyword>
<reference evidence="4 5" key="1">
    <citation type="submission" date="2019-03" db="EMBL/GenBank/DDBJ databases">
        <title>Single cell metagenomics reveals metabolic interactions within the superorganism composed of flagellate Streblomastix strix and complex community of Bacteroidetes bacteria on its surface.</title>
        <authorList>
            <person name="Treitli S.C."/>
            <person name="Kolisko M."/>
            <person name="Husnik F."/>
            <person name="Keeling P."/>
            <person name="Hampl V."/>
        </authorList>
    </citation>
    <scope>NUCLEOTIDE SEQUENCE [LARGE SCALE GENOMIC DNA]</scope>
    <source>
        <strain evidence="4">St1</strain>
    </source>
</reference>
<dbReference type="SUPFAM" id="SSF49785">
    <property type="entry name" value="Galactose-binding domain-like"/>
    <property type="match status" value="1"/>
</dbReference>
<gene>
    <name evidence="4" type="ORF">EZS26_000881</name>
</gene>
<keyword evidence="4" id="KW-0119">Carbohydrate metabolism</keyword>
<keyword evidence="4" id="KW-0378">Hydrolase</keyword>
<evidence type="ECO:0000313" key="5">
    <source>
        <dbReference type="Proteomes" id="UP000324575"/>
    </source>
</evidence>
<dbReference type="SUPFAM" id="SSF50370">
    <property type="entry name" value="Ricin B-like lectins"/>
    <property type="match status" value="1"/>
</dbReference>
<dbReference type="GO" id="GO:0030246">
    <property type="term" value="F:carbohydrate binding"/>
    <property type="evidence" value="ECO:0007669"/>
    <property type="project" value="InterPro"/>
</dbReference>
<feature type="signal peptide" evidence="2">
    <location>
        <begin position="1"/>
        <end position="20"/>
    </location>
</feature>
<evidence type="ECO:0000259" key="3">
    <source>
        <dbReference type="PROSITE" id="PS51175"/>
    </source>
</evidence>
<dbReference type="SUPFAM" id="SSF48208">
    <property type="entry name" value="Six-hairpin glycosidases"/>
    <property type="match status" value="1"/>
</dbReference>
<proteinExistence type="predicted"/>
<dbReference type="CDD" id="cd04084">
    <property type="entry name" value="CBM6_xylanase-like"/>
    <property type="match status" value="1"/>
</dbReference>
<dbReference type="InterPro" id="IPR005084">
    <property type="entry name" value="CBM6"/>
</dbReference>
<dbReference type="NCBIfam" id="TIGR04183">
    <property type="entry name" value="Por_Secre_tail"/>
    <property type="match status" value="1"/>
</dbReference>
<dbReference type="InterPro" id="IPR026444">
    <property type="entry name" value="Secre_tail"/>
</dbReference>
<dbReference type="InterPro" id="IPR053169">
    <property type="entry name" value="MUG_Protein"/>
</dbReference>
<sequence length="746" mass="83354">MKQFSFFLLLFSVFPYVTNAAEIVSGKAYKINSCFTGGKSLSTPNASLAESADVITWTETNVPAQRWIATNVSGNLFSLTNAYSEKALTESSHRPKAGDKIVQKSNDHDYSQWEFVPVANVAYPDAYYIRFSIQSEGKNLFLELADNTDGSQVKLQTKRTDADSLRQMWTVTAEDILPNRVTPAFRDSVMRGWKARFFNVLKTSTGFWGEAEMMETILDAYETTGKQEYKTMFEEVYEHFVSTPAGWYQPGNGQDWRWNDYNDDIAWAVLATVRAYLMFGQHPNSSINYLNIAKTNYDRMYSRALLPSGMLRWQETTPTNQGTNSCINGPAEIAACYLAIATNDDSYYEKAKNLYALQRQYLYDPATGKVYDSGSWNNNNVFTVGNTWVSTYNQGTFLGAALMLYNHYGTAQYKTDANKIVEWTRNDLCDNVTGVIKVCGNNDDLQGFKGILMRYLRRYVVDLALPDKVEWLQRNALQAYNNRNSQGITWTAWWDKAPESFVYPGGYSFANKPFGCSTVVSAAFNTPLSAGLIIKNAFETIEAENFDYLKGVFVERTDDTTAVVGNIAANYFTAYNHVDFGNEQATGIELLVQGSRQAGRTIEVHLDSPSGQLIGTAEIPSTDANAWVTIASTITNTDGRHHIYLVYQGSGFKIDHFRFTREGSGIENPMASSQIKIYPNPVITDLHVNAPSAGRLSVYNSLGKEIEALNISAGITTLNVTDYSAGLYIVKIITTEGVSSVKFLKK</sequence>
<dbReference type="Pfam" id="PF18962">
    <property type="entry name" value="Por_Secre_tail"/>
    <property type="match status" value="1"/>
</dbReference>
<dbReference type="EC" id="3.2.1.8" evidence="4"/>
<dbReference type="InterPro" id="IPR006584">
    <property type="entry name" value="Cellulose-bd_IV"/>
</dbReference>
<evidence type="ECO:0000313" key="4">
    <source>
        <dbReference type="EMBL" id="KAA6302986.1"/>
    </source>
</evidence>
<dbReference type="Pfam" id="PF03663">
    <property type="entry name" value="Glyco_hydro_76"/>
    <property type="match status" value="1"/>
</dbReference>
<feature type="domain" description="CBM6" evidence="3">
    <location>
        <begin position="539"/>
        <end position="660"/>
    </location>
</feature>
<dbReference type="SMART" id="SM00606">
    <property type="entry name" value="CBD_IV"/>
    <property type="match status" value="1"/>
</dbReference>
<dbReference type="InterPro" id="IPR005198">
    <property type="entry name" value="Glyco_hydro_76"/>
</dbReference>
<dbReference type="Gene3D" id="2.80.10.50">
    <property type="match status" value="1"/>
</dbReference>
<comment type="caution">
    <text evidence="4">The sequence shown here is derived from an EMBL/GenBank/DDBJ whole genome shotgun (WGS) entry which is preliminary data.</text>
</comment>
<dbReference type="PANTHER" id="PTHR47791">
    <property type="entry name" value="MEIOTICALLY UP-REGULATED GENE 191 PROTEIN"/>
    <property type="match status" value="1"/>
</dbReference>